<keyword evidence="4" id="KW-0256">Endoplasmic reticulum</keyword>
<gene>
    <name evidence="8" type="ORF">M427DRAFT_53032</name>
</gene>
<evidence type="ECO:0000256" key="1">
    <source>
        <dbReference type="ARBA" id="ARBA00004477"/>
    </source>
</evidence>
<reference evidence="8 9" key="1">
    <citation type="journal article" date="2015" name="Genome Biol. Evol.">
        <title>Phylogenomic analyses indicate that early fungi evolved digesting cell walls of algal ancestors of land plants.</title>
        <authorList>
            <person name="Chang Y."/>
            <person name="Wang S."/>
            <person name="Sekimoto S."/>
            <person name="Aerts A.L."/>
            <person name="Choi C."/>
            <person name="Clum A."/>
            <person name="LaButti K.M."/>
            <person name="Lindquist E.A."/>
            <person name="Yee Ngan C."/>
            <person name="Ohm R.A."/>
            <person name="Salamov A.A."/>
            <person name="Grigoriev I.V."/>
            <person name="Spatafora J.W."/>
            <person name="Berbee M.L."/>
        </authorList>
    </citation>
    <scope>NUCLEOTIDE SEQUENCE [LARGE SCALE GENOMIC DNA]</scope>
    <source>
        <strain evidence="8 9">JEL478</strain>
    </source>
</reference>
<protein>
    <submittedName>
        <fullName evidence="8">DUF788-domain-containing protein</fullName>
    </submittedName>
</protein>
<dbReference type="GO" id="GO:0005773">
    <property type="term" value="C:vacuole"/>
    <property type="evidence" value="ECO:0007669"/>
    <property type="project" value="GOC"/>
</dbReference>
<dbReference type="PANTHER" id="PTHR13505:SF7">
    <property type="entry name" value="TRANSMEMBRANE PROTEIN 208"/>
    <property type="match status" value="1"/>
</dbReference>
<keyword evidence="6 7" id="KW-0472">Membrane</keyword>
<proteinExistence type="inferred from homology"/>
<comment type="similarity">
    <text evidence="2">Belongs to the TMEM208 family.</text>
</comment>
<sequence>MARNSDKKLLVSNARTLRTILIGTLGSFLLHIAVLAWTLGNPWAAPWSHLSGLLVVNGLAGAVYLFLRGAAAPKFGQGGELVHAGEDLGAEGLTEYLLDLVYMAWIINVATAWSYRAWWLYLGVPAFAGWKVYSLVMGGSSMLSWQGAGAAAPKTAKGGKSAAGGNKRR</sequence>
<keyword evidence="3 7" id="KW-0812">Transmembrane</keyword>
<dbReference type="Proteomes" id="UP000070544">
    <property type="component" value="Unassembled WGS sequence"/>
</dbReference>
<dbReference type="STRING" id="1344416.A0A139AS94"/>
<evidence type="ECO:0000256" key="7">
    <source>
        <dbReference type="SAM" id="Phobius"/>
    </source>
</evidence>
<feature type="transmembrane region" description="Helical" evidence="7">
    <location>
        <begin position="119"/>
        <end position="136"/>
    </location>
</feature>
<comment type="subcellular location">
    <subcellularLocation>
        <location evidence="1">Endoplasmic reticulum membrane</location>
        <topology evidence="1">Multi-pass membrane protein</topology>
    </subcellularLocation>
</comment>
<dbReference type="EMBL" id="KQ965738">
    <property type="protein sequence ID" value="KXS19626.1"/>
    <property type="molecule type" value="Genomic_DNA"/>
</dbReference>
<evidence type="ECO:0000313" key="8">
    <source>
        <dbReference type="EMBL" id="KXS19626.1"/>
    </source>
</evidence>
<evidence type="ECO:0000256" key="2">
    <source>
        <dbReference type="ARBA" id="ARBA00009950"/>
    </source>
</evidence>
<evidence type="ECO:0000256" key="4">
    <source>
        <dbReference type="ARBA" id="ARBA00022824"/>
    </source>
</evidence>
<name>A0A139AS94_GONPJ</name>
<evidence type="ECO:0000313" key="9">
    <source>
        <dbReference type="Proteomes" id="UP000070544"/>
    </source>
</evidence>
<evidence type="ECO:0000256" key="5">
    <source>
        <dbReference type="ARBA" id="ARBA00022989"/>
    </source>
</evidence>
<dbReference type="OrthoDB" id="276296at2759"/>
<dbReference type="Pfam" id="PF05620">
    <property type="entry name" value="TMEM208_SND2"/>
    <property type="match status" value="1"/>
</dbReference>
<feature type="transmembrane region" description="Helical" evidence="7">
    <location>
        <begin position="20"/>
        <end position="40"/>
    </location>
</feature>
<feature type="transmembrane region" description="Helical" evidence="7">
    <location>
        <begin position="46"/>
        <end position="67"/>
    </location>
</feature>
<dbReference type="GO" id="GO:0006624">
    <property type="term" value="P:vacuolar protein processing"/>
    <property type="evidence" value="ECO:0007669"/>
    <property type="project" value="TreeGrafter"/>
</dbReference>
<dbReference type="PANTHER" id="PTHR13505">
    <property type="entry name" value="TRANSMEMBRANE PROTEIN 208"/>
    <property type="match status" value="1"/>
</dbReference>
<evidence type="ECO:0000256" key="6">
    <source>
        <dbReference type="ARBA" id="ARBA00023136"/>
    </source>
</evidence>
<dbReference type="GO" id="GO:0005789">
    <property type="term" value="C:endoplasmic reticulum membrane"/>
    <property type="evidence" value="ECO:0007669"/>
    <property type="project" value="UniProtKB-SubCell"/>
</dbReference>
<keyword evidence="9" id="KW-1185">Reference proteome</keyword>
<dbReference type="InterPro" id="IPR008506">
    <property type="entry name" value="SND2/TMEM208"/>
</dbReference>
<organism evidence="8 9">
    <name type="scientific">Gonapodya prolifera (strain JEL478)</name>
    <name type="common">Monoblepharis prolifera</name>
    <dbReference type="NCBI Taxonomy" id="1344416"/>
    <lineage>
        <taxon>Eukaryota</taxon>
        <taxon>Fungi</taxon>
        <taxon>Fungi incertae sedis</taxon>
        <taxon>Chytridiomycota</taxon>
        <taxon>Chytridiomycota incertae sedis</taxon>
        <taxon>Monoblepharidomycetes</taxon>
        <taxon>Monoblepharidales</taxon>
        <taxon>Gonapodyaceae</taxon>
        <taxon>Gonapodya</taxon>
    </lineage>
</organism>
<evidence type="ECO:0000256" key="3">
    <source>
        <dbReference type="ARBA" id="ARBA00022692"/>
    </source>
</evidence>
<keyword evidence="5 7" id="KW-1133">Transmembrane helix</keyword>
<dbReference type="AlphaFoldDB" id="A0A139AS94"/>
<accession>A0A139AS94</accession>